<dbReference type="EMBL" id="AMSG01000006">
    <property type="protein sequence ID" value="EKF55605.1"/>
    <property type="molecule type" value="Genomic_DNA"/>
</dbReference>
<dbReference type="Proteomes" id="UP000007364">
    <property type="component" value="Unassembled WGS sequence"/>
</dbReference>
<dbReference type="AlphaFoldDB" id="K2PSQ0"/>
<protein>
    <submittedName>
        <fullName evidence="1">ATPase-like protein</fullName>
    </submittedName>
</protein>
<dbReference type="eggNOG" id="COG1373">
    <property type="taxonomic scope" value="Bacteria"/>
</dbReference>
<reference evidence="1 2" key="1">
    <citation type="journal article" date="2012" name="J. Bacteriol.">
        <title>Genome Sequence of Galbibacter marinum Type Strain ck-I2-15.</title>
        <authorList>
            <person name="Lai Q."/>
            <person name="Li C."/>
            <person name="Shao Z."/>
        </authorList>
    </citation>
    <scope>NUCLEOTIDE SEQUENCE [LARGE SCALE GENOMIC DNA]</scope>
    <source>
        <strain evidence="2">ck-I2-15</strain>
    </source>
</reference>
<gene>
    <name evidence="1" type="ORF">I215_06592</name>
</gene>
<comment type="caution">
    <text evidence="1">The sequence shown here is derived from an EMBL/GenBank/DDBJ whole genome shotgun (WGS) entry which is preliminary data.</text>
</comment>
<accession>K2PSQ0</accession>
<proteinExistence type="predicted"/>
<evidence type="ECO:0000313" key="2">
    <source>
        <dbReference type="Proteomes" id="UP000007364"/>
    </source>
</evidence>
<sequence>MPELEGFFRRFLDNEFYSISDSFGITETDNEMGNMVETAFFLQWMHRENLDLKYARWKMGRSEGEVDIVLLDNKLFQPQWCVEIKWSNRYFEKPQELKSLIYFCNQNNFSASLVTTIDILDNKTIEDINLTYVPAAVYAYNIGVNTLELKSNW</sequence>
<organism evidence="1 2">
    <name type="scientific">Galbibacter marinus</name>
    <dbReference type="NCBI Taxonomy" id="555500"/>
    <lineage>
        <taxon>Bacteria</taxon>
        <taxon>Pseudomonadati</taxon>
        <taxon>Bacteroidota</taxon>
        <taxon>Flavobacteriia</taxon>
        <taxon>Flavobacteriales</taxon>
        <taxon>Flavobacteriaceae</taxon>
        <taxon>Galbibacter</taxon>
    </lineage>
</organism>
<evidence type="ECO:0000313" key="1">
    <source>
        <dbReference type="EMBL" id="EKF55605.1"/>
    </source>
</evidence>
<keyword evidence="2" id="KW-1185">Reference proteome</keyword>
<dbReference type="PATRIC" id="fig|555500.3.peg.1366"/>
<name>K2PSQ0_9FLAO</name>